<dbReference type="EMBL" id="HBFQ01011522">
    <property type="protein sequence ID" value="CAD8833744.1"/>
    <property type="molecule type" value="Transcribed_RNA"/>
</dbReference>
<name>A0A7S0ZV97_NOCSC</name>
<sequence>MQVRSVHFAELVEVVCLPEPLAHEAEELFEIVPRFGETAEEQSDSDDDENSVHGLETFYAKVDKFERKRREFYPTCTRTVGAAFLGLPEGSRLMQRRKKNPPHAFQMRVISRSVTRVEMSVSRCGGRSGQDTEKTLIDGLTADESTSSEAHDSPNVLPLAGCPPRACAQESAQNTHSLPTVDHVLGSATRVHIPNSFSLDQGASCLQYAQKEIETRPGFVSPSGATSHLHLDFGMPGVSFGTERCDPNSSLGQCAPWEDMEKASGPSGCLGARNLMCWWSLDASPRMPRTMNMSPSLRSVSRGSRRGFLWCLQLLHTCALQFPPRRRVSCGLSAPIAARSAISLCRGFASPWARHMWDRERRFALFSALCTVSL</sequence>
<reference evidence="1" key="1">
    <citation type="submission" date="2021-01" db="EMBL/GenBank/DDBJ databases">
        <authorList>
            <person name="Corre E."/>
            <person name="Pelletier E."/>
            <person name="Niang G."/>
            <person name="Scheremetjew M."/>
            <person name="Finn R."/>
            <person name="Kale V."/>
            <person name="Holt S."/>
            <person name="Cochrane G."/>
            <person name="Meng A."/>
            <person name="Brown T."/>
            <person name="Cohen L."/>
        </authorList>
    </citation>
    <scope>NUCLEOTIDE SEQUENCE</scope>
</reference>
<evidence type="ECO:0000313" key="1">
    <source>
        <dbReference type="EMBL" id="CAD8833744.1"/>
    </source>
</evidence>
<organism evidence="1">
    <name type="scientific">Noctiluca scintillans</name>
    <name type="common">Sea sparkle</name>
    <name type="synonym">Red tide dinoflagellate</name>
    <dbReference type="NCBI Taxonomy" id="2966"/>
    <lineage>
        <taxon>Eukaryota</taxon>
        <taxon>Sar</taxon>
        <taxon>Alveolata</taxon>
        <taxon>Dinophyceae</taxon>
        <taxon>Noctilucales</taxon>
        <taxon>Noctilucaceae</taxon>
        <taxon>Noctiluca</taxon>
    </lineage>
</organism>
<protein>
    <submittedName>
        <fullName evidence="1">Uncharacterized protein</fullName>
    </submittedName>
</protein>
<gene>
    <name evidence="1" type="ORF">NSCI0253_LOCUS8092</name>
</gene>
<accession>A0A7S0ZV97</accession>
<proteinExistence type="predicted"/>
<dbReference type="AlphaFoldDB" id="A0A7S0ZV97"/>